<protein>
    <recommendedName>
        <fullName evidence="5">Phage associated protein</fullName>
    </recommendedName>
</protein>
<evidence type="ECO:0000313" key="1">
    <source>
        <dbReference type="EMBL" id="OSI10935.1"/>
    </source>
</evidence>
<dbReference type="EMBL" id="MTBM01000003">
    <property type="protein sequence ID" value="OSI10935.1"/>
    <property type="molecule type" value="Genomic_DNA"/>
</dbReference>
<evidence type="ECO:0008006" key="5">
    <source>
        <dbReference type="Google" id="ProtNLM"/>
    </source>
</evidence>
<gene>
    <name evidence="1" type="ORF">BWD10_03210</name>
    <name evidence="2" type="ORF">SAMEA4504057_01684</name>
</gene>
<sequence>METKYFVSYDGNRYGLFDTLELAEYYILKKMGWTDSKIADDWAFVKKEARKYGGDPFSSNGRHSLWVIGELKLSDGLILEVDGMPFDDFIEFIGEERGTEEFAEMKRRMVRYFLEGRNGQ</sequence>
<name>A0AB38DT69_9NEIS</name>
<dbReference type="EMBL" id="LT906434">
    <property type="protein sequence ID" value="SNU80172.1"/>
    <property type="molecule type" value="Genomic_DNA"/>
</dbReference>
<keyword evidence="3" id="KW-1185">Reference proteome</keyword>
<evidence type="ECO:0000313" key="4">
    <source>
        <dbReference type="Proteomes" id="UP000215033"/>
    </source>
</evidence>
<reference evidence="1 3" key="1">
    <citation type="submission" date="2017-01" db="EMBL/GenBank/DDBJ databases">
        <authorList>
            <person name="Wolfgang W.J."/>
            <person name="Cole J."/>
            <person name="Wroblewski D."/>
            <person name="Mcginnis J."/>
            <person name="Musser K.A."/>
        </authorList>
    </citation>
    <scope>NUCLEOTIDE SEQUENCE [LARGE SCALE GENOMIC DNA]</scope>
    <source>
        <strain evidence="1 3">DSM 21643</strain>
    </source>
</reference>
<dbReference type="Proteomes" id="UP000193466">
    <property type="component" value="Unassembled WGS sequence"/>
</dbReference>
<evidence type="ECO:0000313" key="3">
    <source>
        <dbReference type="Proteomes" id="UP000193466"/>
    </source>
</evidence>
<organism evidence="2 4">
    <name type="scientific">Neisseria zoodegmatis</name>
    <dbReference type="NCBI Taxonomy" id="326523"/>
    <lineage>
        <taxon>Bacteria</taxon>
        <taxon>Pseudomonadati</taxon>
        <taxon>Pseudomonadota</taxon>
        <taxon>Betaproteobacteria</taxon>
        <taxon>Neisseriales</taxon>
        <taxon>Neisseriaceae</taxon>
        <taxon>Neisseria</taxon>
    </lineage>
</organism>
<accession>A0AB38DT69</accession>
<dbReference type="CDD" id="cd22803">
    <property type="entry name" value="AcrIIC5"/>
    <property type="match status" value="1"/>
</dbReference>
<dbReference type="RefSeq" id="WP_085363023.1">
    <property type="nucleotide sequence ID" value="NZ_LT906434.1"/>
</dbReference>
<reference evidence="2 4" key="2">
    <citation type="submission" date="2017-06" db="EMBL/GenBank/DDBJ databases">
        <authorList>
            <consortium name="Pathogen Informatics"/>
        </authorList>
    </citation>
    <scope>NUCLEOTIDE SEQUENCE [LARGE SCALE GENOMIC DNA]</scope>
    <source>
        <strain evidence="2 4">NCTC12230</strain>
    </source>
</reference>
<dbReference type="KEGG" id="nzo:SAMEA4504057_1684"/>
<dbReference type="Proteomes" id="UP000215033">
    <property type="component" value="Chromosome 1"/>
</dbReference>
<evidence type="ECO:0000313" key="2">
    <source>
        <dbReference type="EMBL" id="SNU80172.1"/>
    </source>
</evidence>
<dbReference type="AlphaFoldDB" id="A0AB38DT69"/>
<proteinExistence type="predicted"/>